<dbReference type="CDD" id="cd17546">
    <property type="entry name" value="REC_hyHK_CKI1_RcsC-like"/>
    <property type="match status" value="1"/>
</dbReference>
<comment type="subcellular location">
    <subcellularLocation>
        <location evidence="2">Cell membrane</location>
        <topology evidence="2">Multi-pass membrane protein</topology>
    </subcellularLocation>
</comment>
<organism evidence="17 18">
    <name type="scientific">Marinibaculum pumilum</name>
    <dbReference type="NCBI Taxonomy" id="1766165"/>
    <lineage>
        <taxon>Bacteria</taxon>
        <taxon>Pseudomonadati</taxon>
        <taxon>Pseudomonadota</taxon>
        <taxon>Alphaproteobacteria</taxon>
        <taxon>Rhodospirillales</taxon>
        <taxon>Rhodospirillaceae</taxon>
        <taxon>Marinibaculum</taxon>
    </lineage>
</organism>
<dbReference type="SMART" id="SM00387">
    <property type="entry name" value="HATPase_c"/>
    <property type="match status" value="1"/>
</dbReference>
<keyword evidence="13" id="KW-0175">Coiled coil</keyword>
<dbReference type="InterPro" id="IPR001789">
    <property type="entry name" value="Sig_transdc_resp-reg_receiver"/>
</dbReference>
<keyword evidence="11 14" id="KW-0472">Membrane</keyword>
<feature type="coiled-coil region" evidence="13">
    <location>
        <begin position="135"/>
        <end position="187"/>
    </location>
</feature>
<feature type="transmembrane region" description="Helical" evidence="14">
    <location>
        <begin position="64"/>
        <end position="87"/>
    </location>
</feature>
<keyword evidence="7" id="KW-0547">Nucleotide-binding</keyword>
<evidence type="ECO:0000256" key="4">
    <source>
        <dbReference type="ARBA" id="ARBA00022475"/>
    </source>
</evidence>
<keyword evidence="4" id="KW-1003">Cell membrane</keyword>
<keyword evidence="8 17" id="KW-0067">ATP-binding</keyword>
<dbReference type="Pfam" id="PF00512">
    <property type="entry name" value="HisKA"/>
    <property type="match status" value="1"/>
</dbReference>
<dbReference type="PRINTS" id="PR00344">
    <property type="entry name" value="BCTRLSENSOR"/>
</dbReference>
<evidence type="ECO:0000256" key="12">
    <source>
        <dbReference type="PROSITE-ProRule" id="PRU00169"/>
    </source>
</evidence>
<evidence type="ECO:0000256" key="10">
    <source>
        <dbReference type="ARBA" id="ARBA00023012"/>
    </source>
</evidence>
<dbReference type="PROSITE" id="PS50109">
    <property type="entry name" value="HIS_KIN"/>
    <property type="match status" value="1"/>
</dbReference>
<dbReference type="PANTHER" id="PTHR45339">
    <property type="entry name" value="HYBRID SIGNAL TRANSDUCTION HISTIDINE KINASE J"/>
    <property type="match status" value="1"/>
</dbReference>
<dbReference type="InterPro" id="IPR036641">
    <property type="entry name" value="HPT_dom_sf"/>
</dbReference>
<keyword evidence="18" id="KW-1185">Reference proteome</keyword>
<dbReference type="SUPFAM" id="SSF55874">
    <property type="entry name" value="ATPase domain of HSP90 chaperone/DNA topoisomerase II/histidine kinase"/>
    <property type="match status" value="1"/>
</dbReference>
<evidence type="ECO:0000256" key="7">
    <source>
        <dbReference type="ARBA" id="ARBA00022741"/>
    </source>
</evidence>
<evidence type="ECO:0000256" key="1">
    <source>
        <dbReference type="ARBA" id="ARBA00000085"/>
    </source>
</evidence>
<dbReference type="SUPFAM" id="SSF47226">
    <property type="entry name" value="Histidine-containing phosphotransfer domain, HPT domain"/>
    <property type="match status" value="1"/>
</dbReference>
<evidence type="ECO:0000256" key="3">
    <source>
        <dbReference type="ARBA" id="ARBA00012438"/>
    </source>
</evidence>
<reference evidence="18" key="1">
    <citation type="journal article" date="2019" name="Int. J. Syst. Evol. Microbiol.">
        <title>The Global Catalogue of Microorganisms (GCM) 10K type strain sequencing project: providing services to taxonomists for standard genome sequencing and annotation.</title>
        <authorList>
            <consortium name="The Broad Institute Genomics Platform"/>
            <consortium name="The Broad Institute Genome Sequencing Center for Infectious Disease"/>
            <person name="Wu L."/>
            <person name="Ma J."/>
        </authorList>
    </citation>
    <scope>NUCLEOTIDE SEQUENCE [LARGE SCALE GENOMIC DNA]</scope>
    <source>
        <strain evidence="18">KCTC 42964</strain>
    </source>
</reference>
<feature type="domain" description="Response regulatory" evidence="16">
    <location>
        <begin position="571"/>
        <end position="688"/>
    </location>
</feature>
<dbReference type="InterPro" id="IPR011006">
    <property type="entry name" value="CheY-like_superfamily"/>
</dbReference>
<accession>A0ABV7L1F0</accession>
<evidence type="ECO:0000313" key="17">
    <source>
        <dbReference type="EMBL" id="MFC3228092.1"/>
    </source>
</evidence>
<keyword evidence="9 14" id="KW-1133">Transmembrane helix</keyword>
<dbReference type="InterPro" id="IPR036097">
    <property type="entry name" value="HisK_dim/P_sf"/>
</dbReference>
<keyword evidence="6 14" id="KW-0812">Transmembrane</keyword>
<evidence type="ECO:0000259" key="15">
    <source>
        <dbReference type="PROSITE" id="PS50109"/>
    </source>
</evidence>
<feature type="modified residue" description="4-aspartylphosphate" evidence="12">
    <location>
        <position position="620"/>
    </location>
</feature>
<dbReference type="SUPFAM" id="SSF47384">
    <property type="entry name" value="Homodimeric domain of signal transducing histidine kinase"/>
    <property type="match status" value="1"/>
</dbReference>
<dbReference type="Proteomes" id="UP001595528">
    <property type="component" value="Unassembled WGS sequence"/>
</dbReference>
<dbReference type="Pfam" id="PF02518">
    <property type="entry name" value="HATPase_c"/>
    <property type="match status" value="1"/>
</dbReference>
<dbReference type="SMART" id="SM00448">
    <property type="entry name" value="REC"/>
    <property type="match status" value="1"/>
</dbReference>
<dbReference type="InterPro" id="IPR003661">
    <property type="entry name" value="HisK_dim/P_dom"/>
</dbReference>
<dbReference type="Pfam" id="PF25487">
    <property type="entry name" value="ETR1_N"/>
    <property type="match status" value="1"/>
</dbReference>
<dbReference type="InterPro" id="IPR004358">
    <property type="entry name" value="Sig_transdc_His_kin-like_C"/>
</dbReference>
<dbReference type="InterPro" id="IPR005467">
    <property type="entry name" value="His_kinase_dom"/>
</dbReference>
<dbReference type="Gene3D" id="3.30.565.10">
    <property type="entry name" value="Histidine kinase-like ATPase, C-terminal domain"/>
    <property type="match status" value="1"/>
</dbReference>
<dbReference type="InterPro" id="IPR003594">
    <property type="entry name" value="HATPase_dom"/>
</dbReference>
<feature type="transmembrane region" description="Helical" evidence="14">
    <location>
        <begin position="26"/>
        <end position="52"/>
    </location>
</feature>
<feature type="domain" description="Histidine kinase" evidence="15">
    <location>
        <begin position="194"/>
        <end position="413"/>
    </location>
</feature>
<evidence type="ECO:0000256" key="14">
    <source>
        <dbReference type="SAM" id="Phobius"/>
    </source>
</evidence>
<dbReference type="GO" id="GO:0005524">
    <property type="term" value="F:ATP binding"/>
    <property type="evidence" value="ECO:0007669"/>
    <property type="project" value="UniProtKB-KW"/>
</dbReference>
<evidence type="ECO:0000256" key="8">
    <source>
        <dbReference type="ARBA" id="ARBA00022840"/>
    </source>
</evidence>
<gene>
    <name evidence="17" type="ORF">ACFOGJ_12670</name>
</gene>
<sequence>MQGAIWDHLFDNGYMPHGYCLLWDPLLFWAHAGSDALIAASYFSIPAVLMVFALRRREFQFRWVLFLFGAFIVCCGLTHLLGIWTLWVGSYGIEAVVKVVTALVSVATAVALWPLIPRVLALPSTGDLERRNQALAEEVTRRERTQAELALLNRELEDRVAARTADLAAKNDQLVAAMRRAEEANEAKGRFLSMMSHEIRTPLNAVINMADLMIEAERGGSDRGYLGAIATSSKALLGIVEDILDLSRIEAGRIRIQPVPASVEDIVEEVVQSVAPLAHRKGLDIASTIGPGVPAQARIDPARVRQILLNLIGNAVRYTEAGWVHVDVDLVAGDGGRELVFDVVDTGVGIDPADHGRIFERFTQVGADQGEAGGTGLGLTISRQLAERMGGRITLRSRAGEGSAFRLALPATEAGSPPVLECDTEMTLLGPPSRTRQALAATLVHAGAELRLIDDPDVSDAAGPDAARADPAHAAGAAARRVALVVLPLGGDSRAAAQDWCRRAQAIAGRVVLLVPLGGGFADYDRLAGPGVQVETYPVGRRRLLECLQGDRPPDGDGPAADPARALDGVRVLVVDDNQENRLVAARALERPGAEVRTVTGGEAALSAIAAAAFDVVLLDLRMPGMDGFATAERIRALPGPAARLPLVAVSASITPETIAALDRAGFDGHLAKPFRPRDLRQAVARHTLRLSGAEGGHQPVPRRAAAAELPVFDAGILGAAVDQTDRGTVQRIIDGFLGRVDGQLAAIDGAAPGEPLADALHSLAGSAGAVGLIELARQCSDAEQRLRGGEGGVDRATIRHAAARAIDALRDWHRGTPG</sequence>
<name>A0ABV7L1F0_9PROT</name>
<keyword evidence="5 12" id="KW-0597">Phosphoprotein</keyword>
<dbReference type="CDD" id="cd00082">
    <property type="entry name" value="HisKA"/>
    <property type="match status" value="1"/>
</dbReference>
<evidence type="ECO:0000256" key="6">
    <source>
        <dbReference type="ARBA" id="ARBA00022692"/>
    </source>
</evidence>
<evidence type="ECO:0000256" key="11">
    <source>
        <dbReference type="ARBA" id="ARBA00023136"/>
    </source>
</evidence>
<dbReference type="SMART" id="SM00388">
    <property type="entry name" value="HisKA"/>
    <property type="match status" value="1"/>
</dbReference>
<dbReference type="Gene3D" id="1.20.120.160">
    <property type="entry name" value="HPT domain"/>
    <property type="match status" value="1"/>
</dbReference>
<dbReference type="Pfam" id="PF01627">
    <property type="entry name" value="Hpt"/>
    <property type="match status" value="1"/>
</dbReference>
<dbReference type="RefSeq" id="WP_379900877.1">
    <property type="nucleotide sequence ID" value="NZ_JBHRTR010000027.1"/>
</dbReference>
<comment type="caution">
    <text evidence="17">The sequence shown here is derived from an EMBL/GenBank/DDBJ whole genome shotgun (WGS) entry which is preliminary data.</text>
</comment>
<evidence type="ECO:0000256" key="5">
    <source>
        <dbReference type="ARBA" id="ARBA00022553"/>
    </source>
</evidence>
<dbReference type="Gene3D" id="1.10.287.130">
    <property type="match status" value="1"/>
</dbReference>
<dbReference type="EMBL" id="JBHRTR010000027">
    <property type="protein sequence ID" value="MFC3228092.1"/>
    <property type="molecule type" value="Genomic_DNA"/>
</dbReference>
<dbReference type="Gene3D" id="3.40.50.2300">
    <property type="match status" value="1"/>
</dbReference>
<keyword evidence="10" id="KW-0902">Two-component regulatory system</keyword>
<comment type="catalytic activity">
    <reaction evidence="1">
        <text>ATP + protein L-histidine = ADP + protein N-phospho-L-histidine.</text>
        <dbReference type="EC" id="2.7.13.3"/>
    </reaction>
</comment>
<dbReference type="CDD" id="cd16922">
    <property type="entry name" value="HATPase_EvgS-ArcB-TorS-like"/>
    <property type="match status" value="1"/>
</dbReference>
<evidence type="ECO:0000256" key="13">
    <source>
        <dbReference type="SAM" id="Coils"/>
    </source>
</evidence>
<dbReference type="InterPro" id="IPR058544">
    <property type="entry name" value="ETR1_N"/>
</dbReference>
<dbReference type="InterPro" id="IPR036890">
    <property type="entry name" value="HATPase_C_sf"/>
</dbReference>
<dbReference type="InterPro" id="IPR008207">
    <property type="entry name" value="Sig_transdc_His_kin_Hpt_dom"/>
</dbReference>
<dbReference type="EC" id="2.7.13.3" evidence="3"/>
<evidence type="ECO:0000256" key="9">
    <source>
        <dbReference type="ARBA" id="ARBA00022989"/>
    </source>
</evidence>
<dbReference type="PANTHER" id="PTHR45339:SF1">
    <property type="entry name" value="HYBRID SIGNAL TRANSDUCTION HISTIDINE KINASE J"/>
    <property type="match status" value="1"/>
</dbReference>
<dbReference type="SUPFAM" id="SSF52172">
    <property type="entry name" value="CheY-like"/>
    <property type="match status" value="1"/>
</dbReference>
<evidence type="ECO:0000259" key="16">
    <source>
        <dbReference type="PROSITE" id="PS50110"/>
    </source>
</evidence>
<dbReference type="PROSITE" id="PS50110">
    <property type="entry name" value="RESPONSE_REGULATORY"/>
    <property type="match status" value="1"/>
</dbReference>
<dbReference type="Pfam" id="PF00072">
    <property type="entry name" value="Response_reg"/>
    <property type="match status" value="1"/>
</dbReference>
<evidence type="ECO:0000256" key="2">
    <source>
        <dbReference type="ARBA" id="ARBA00004651"/>
    </source>
</evidence>
<protein>
    <recommendedName>
        <fullName evidence="3">histidine kinase</fullName>
        <ecNumber evidence="3">2.7.13.3</ecNumber>
    </recommendedName>
</protein>
<proteinExistence type="predicted"/>
<evidence type="ECO:0000313" key="18">
    <source>
        <dbReference type="Proteomes" id="UP001595528"/>
    </source>
</evidence>